<dbReference type="AlphaFoldDB" id="A0A4S2LEV8"/>
<protein>
    <submittedName>
        <fullName evidence="1">Uncharacterized protein</fullName>
    </submittedName>
</protein>
<evidence type="ECO:0000313" key="2">
    <source>
        <dbReference type="Proteomes" id="UP000308267"/>
    </source>
</evidence>
<dbReference type="OrthoDB" id="6262703at2759"/>
<dbReference type="EMBL" id="SJOL01007754">
    <property type="protein sequence ID" value="TGZ61963.1"/>
    <property type="molecule type" value="Genomic_DNA"/>
</dbReference>
<gene>
    <name evidence="1" type="ORF">CRM22_007683</name>
</gene>
<evidence type="ECO:0000313" key="1">
    <source>
        <dbReference type="EMBL" id="TGZ61963.1"/>
    </source>
</evidence>
<dbReference type="Proteomes" id="UP000308267">
    <property type="component" value="Unassembled WGS sequence"/>
</dbReference>
<organism evidence="1 2">
    <name type="scientific">Opisthorchis felineus</name>
    <dbReference type="NCBI Taxonomy" id="147828"/>
    <lineage>
        <taxon>Eukaryota</taxon>
        <taxon>Metazoa</taxon>
        <taxon>Spiralia</taxon>
        <taxon>Lophotrochozoa</taxon>
        <taxon>Platyhelminthes</taxon>
        <taxon>Trematoda</taxon>
        <taxon>Digenea</taxon>
        <taxon>Opisthorchiida</taxon>
        <taxon>Opisthorchiata</taxon>
        <taxon>Opisthorchiidae</taxon>
        <taxon>Opisthorchis</taxon>
    </lineage>
</organism>
<reference evidence="1 2" key="1">
    <citation type="journal article" date="2019" name="BMC Genomics">
        <title>New insights from Opisthorchis felineus genome: update on genomics of the epidemiologically important liver flukes.</title>
        <authorList>
            <person name="Ershov N.I."/>
            <person name="Mordvinov V.A."/>
            <person name="Prokhortchouk E.B."/>
            <person name="Pakharukova M.Y."/>
            <person name="Gunbin K.V."/>
            <person name="Ustyantsev K."/>
            <person name="Genaev M.A."/>
            <person name="Blinov A.G."/>
            <person name="Mazur A."/>
            <person name="Boulygina E."/>
            <person name="Tsygankova S."/>
            <person name="Khrameeva E."/>
            <person name="Chekanov N."/>
            <person name="Fan G."/>
            <person name="Xiao A."/>
            <person name="Zhang H."/>
            <person name="Xu X."/>
            <person name="Yang H."/>
            <person name="Solovyev V."/>
            <person name="Lee S.M."/>
            <person name="Liu X."/>
            <person name="Afonnikov D.A."/>
            <person name="Skryabin K.G."/>
        </authorList>
    </citation>
    <scope>NUCLEOTIDE SEQUENCE [LARGE SCALE GENOMIC DNA]</scope>
    <source>
        <strain evidence="1">AK-0245</strain>
        <tissue evidence="1">Whole organism</tissue>
    </source>
</reference>
<accession>A0A4S2LEV8</accession>
<keyword evidence="2" id="KW-1185">Reference proteome</keyword>
<sequence>MQSDCLFVSESYHVPASPAVNPATTSVVSVACGFPLSMVSTRHGLSIGSGGVSSPTQLFSPAPVRSGKTPVSPVAPMEFTGILSSEYSDDDADEVEIHESRHSALRTIHPDKRLIEEDRTQVAKTDIFKNSSELLANQNAEVSFSNSDHVLFRSDCSHYHDKYHLYSLEYNKSVDDSFPHDEEFNFRMRAEPVSLSVDIMISSGLHTAIVFDDGAPKDLINQSVFKRRIQKSSSSHCIAIIGDIPRAPSQRASCASCSLDNPH</sequence>
<comment type="caution">
    <text evidence="1">The sequence shown here is derived from an EMBL/GenBank/DDBJ whole genome shotgun (WGS) entry which is preliminary data.</text>
</comment>
<name>A0A4S2LEV8_OPIFE</name>
<proteinExistence type="predicted"/>